<evidence type="ECO:0000313" key="1">
    <source>
        <dbReference type="EMBL" id="AWY08328.1"/>
    </source>
</evidence>
<sequence>MSYCLIKNIMVAYVRNGQLVCAKVKVKLSGDDSVVLYNTMHRIHHDTCGRILLEQESDRDFLPTILYRERAEVIEGQGGVLKRIEQFAKSVGLDCRVVDLFKDSVLSIGFLFYLNQPNAVVCQIIETDKEELAGKTLFIGADPDVDYVGANVVPMPVDENFDVDDKLLGNKIYSLNDDQNKMLVSVGK</sequence>
<accession>A0A2Z4QDK9</accession>
<keyword evidence="2" id="KW-1185">Reference proteome</keyword>
<dbReference type="EMBL" id="MH248138">
    <property type="protein sequence ID" value="AWY08328.1"/>
    <property type="molecule type" value="Genomic_DNA"/>
</dbReference>
<protein>
    <submittedName>
        <fullName evidence="1">Uncharacterized protein</fullName>
    </submittedName>
</protein>
<reference evidence="1 2" key="1">
    <citation type="submission" date="2018-04" db="EMBL/GenBank/DDBJ databases">
        <authorList>
            <person name="Go L.Y."/>
            <person name="Mitchell J.A."/>
        </authorList>
    </citation>
    <scope>NUCLEOTIDE SEQUENCE [LARGE SCALE GENOMIC DNA]</scope>
</reference>
<evidence type="ECO:0000313" key="2">
    <source>
        <dbReference type="Proteomes" id="UP000251795"/>
    </source>
</evidence>
<organism evidence="1 2">
    <name type="scientific">Erwinia phage vB_EamM_Alexandra</name>
    <dbReference type="NCBI Taxonomy" id="2201424"/>
    <lineage>
        <taxon>Viruses</taxon>
        <taxon>Duplodnaviria</taxon>
        <taxon>Heunggongvirae</taxon>
        <taxon>Uroviricota</taxon>
        <taxon>Caudoviricetes</taxon>
        <taxon>Alexandravirus</taxon>
        <taxon>Alexandravirus alexandra</taxon>
    </lineage>
</organism>
<name>A0A2Z4QDK9_9CAUD</name>
<dbReference type="Proteomes" id="UP000251795">
    <property type="component" value="Segment"/>
</dbReference>
<proteinExistence type="predicted"/>
<gene>
    <name evidence="1" type="ORF">Alexandra_48</name>
</gene>